<proteinExistence type="predicted"/>
<dbReference type="Pfam" id="PF15743">
    <property type="entry name" value="SPATA1_C"/>
    <property type="match status" value="1"/>
</dbReference>
<dbReference type="Proteomes" id="UP000663844">
    <property type="component" value="Unassembled WGS sequence"/>
</dbReference>
<gene>
    <name evidence="4" type="ORF">OXD698_LOCUS11248</name>
</gene>
<feature type="domain" description="Spermatogenesis-associated protein 1 C-terminal" evidence="3">
    <location>
        <begin position="535"/>
        <end position="680"/>
    </location>
</feature>
<feature type="compositionally biased region" description="Basic and acidic residues" evidence="2">
    <location>
        <begin position="328"/>
        <end position="338"/>
    </location>
</feature>
<evidence type="ECO:0000256" key="1">
    <source>
        <dbReference type="SAM" id="Coils"/>
    </source>
</evidence>
<feature type="region of interest" description="Disordered" evidence="2">
    <location>
        <begin position="170"/>
        <end position="423"/>
    </location>
</feature>
<evidence type="ECO:0000313" key="5">
    <source>
        <dbReference type="Proteomes" id="UP000663844"/>
    </source>
</evidence>
<evidence type="ECO:0000259" key="3">
    <source>
        <dbReference type="Pfam" id="PF15743"/>
    </source>
</evidence>
<dbReference type="AlphaFoldDB" id="A0A818TZL1"/>
<evidence type="ECO:0000313" key="4">
    <source>
        <dbReference type="EMBL" id="CAF3685870.1"/>
    </source>
</evidence>
<keyword evidence="1" id="KW-0175">Coiled coil</keyword>
<feature type="compositionally biased region" description="Basic and acidic residues" evidence="2">
    <location>
        <begin position="170"/>
        <end position="183"/>
    </location>
</feature>
<comment type="caution">
    <text evidence="4">The sequence shown here is derived from an EMBL/GenBank/DDBJ whole genome shotgun (WGS) entry which is preliminary data.</text>
</comment>
<dbReference type="PANTHER" id="PTHR14421:SF3">
    <property type="entry name" value="SPERMATOGENESIS-ASSOCIATED PROTEIN 1"/>
    <property type="match status" value="1"/>
</dbReference>
<feature type="coiled-coil region" evidence="1">
    <location>
        <begin position="634"/>
        <end position="689"/>
    </location>
</feature>
<dbReference type="InterPro" id="IPR031478">
    <property type="entry name" value="SPATA1_C"/>
</dbReference>
<feature type="compositionally biased region" description="Polar residues" evidence="2">
    <location>
        <begin position="315"/>
        <end position="327"/>
    </location>
</feature>
<reference evidence="4" key="1">
    <citation type="submission" date="2021-02" db="EMBL/GenBank/DDBJ databases">
        <authorList>
            <person name="Nowell W R."/>
        </authorList>
    </citation>
    <scope>NUCLEOTIDE SEQUENCE</scope>
</reference>
<feature type="compositionally biased region" description="Polar residues" evidence="2">
    <location>
        <begin position="402"/>
        <end position="411"/>
    </location>
</feature>
<feature type="compositionally biased region" description="Polar residues" evidence="2">
    <location>
        <begin position="196"/>
        <end position="206"/>
    </location>
</feature>
<sequence>MLQLHGENEHFGSLPSLRTHDHPRLSIITTDRPDSSQLVDLHIYIVPKKVWKDVQRLATNEAMEDAVSAGFVRVPPNMTIRELRKTIEVLCAKDSYFPQDYIYLRSVGRSMTKVKSKQEDELRVKNYRPPQTFAPEIYLLEGRQEDYAPPLSVSPSNLSICDLCGNHHGSGEHHDIDPSEYNKPRHTLNDLGRSPSRLTQNYQRQPVQGGRNYGSNEPVERQSYTKLPQMRSDPEDSQTHLSDGPSSGSSNLSKLKEEQERLRRRQAELERMRRAAEQKKAQTDRSDGDRSRSDAEDEAPKRAHASSFRGYNERQVLQEQKRNTNSLERTRKPEEKKVTIKSQTPRPELRPRPSLKATPSLIKHDEPKPSNLKRTRLGGNNNDNENARHETSFLSTERSETNRSNSVSPISIKTPRTESQSDLLVLSKPKEIIGTPIDSPIYQLSRNETIDHSDDEQHISIKFTNKSPSRSTPEMTAEEKIINAEIDLERRNAESKRRRQLEEEEEQKKKGNNHRRRDIFKGIGDDPDALRTRHQELRTRRLDLEKVREEVIKHLKNIHNRITLRRKEARDMWKKKYFNEKKKHPQLDERISTLKTELDQLHKKTSQTMEAEAKYAAQMGYIKEAEAGSSIAQITRINHENQDIRHQLEQAKLRLTTDVKLRNQAENECRLLKHELNQAKMNLNDIKSRAGP</sequence>
<organism evidence="4 5">
    <name type="scientific">Adineta steineri</name>
    <dbReference type="NCBI Taxonomy" id="433720"/>
    <lineage>
        <taxon>Eukaryota</taxon>
        <taxon>Metazoa</taxon>
        <taxon>Spiralia</taxon>
        <taxon>Gnathifera</taxon>
        <taxon>Rotifera</taxon>
        <taxon>Eurotatoria</taxon>
        <taxon>Bdelloidea</taxon>
        <taxon>Adinetida</taxon>
        <taxon>Adinetidae</taxon>
        <taxon>Adineta</taxon>
    </lineage>
</organism>
<dbReference type="InterPro" id="IPR039062">
    <property type="entry name" value="SPAT1"/>
</dbReference>
<protein>
    <recommendedName>
        <fullName evidence="3">Spermatogenesis-associated protein 1 C-terminal domain-containing protein</fullName>
    </recommendedName>
</protein>
<accession>A0A818TZL1</accession>
<feature type="compositionally biased region" description="Low complexity" evidence="2">
    <location>
        <begin position="241"/>
        <end position="253"/>
    </location>
</feature>
<feature type="compositionally biased region" description="Basic and acidic residues" evidence="2">
    <location>
        <begin position="385"/>
        <end position="401"/>
    </location>
</feature>
<feature type="region of interest" description="Disordered" evidence="2">
    <location>
        <begin position="491"/>
        <end position="527"/>
    </location>
</feature>
<evidence type="ECO:0000256" key="2">
    <source>
        <dbReference type="SAM" id="MobiDB-lite"/>
    </source>
</evidence>
<dbReference type="EMBL" id="CAJOAZ010000624">
    <property type="protein sequence ID" value="CAF3685870.1"/>
    <property type="molecule type" value="Genomic_DNA"/>
</dbReference>
<feature type="compositionally biased region" description="Basic and acidic residues" evidence="2">
    <location>
        <begin position="254"/>
        <end position="301"/>
    </location>
</feature>
<name>A0A818TZL1_9BILA</name>
<dbReference type="PANTHER" id="PTHR14421">
    <property type="entry name" value="SPERMATOGENESIS-ASSOCIATED PROTEIN 1"/>
    <property type="match status" value="1"/>
</dbReference>